<name>A0ABS6E324_9FIRM</name>
<organism evidence="2 3">
    <name type="scientific">Tissierella simiarum</name>
    <dbReference type="NCBI Taxonomy" id="2841534"/>
    <lineage>
        <taxon>Bacteria</taxon>
        <taxon>Bacillati</taxon>
        <taxon>Bacillota</taxon>
        <taxon>Tissierellia</taxon>
        <taxon>Tissierellales</taxon>
        <taxon>Tissierellaceae</taxon>
        <taxon>Tissierella</taxon>
    </lineage>
</organism>
<accession>A0ABS6E324</accession>
<gene>
    <name evidence="2" type="ORF">KQI42_04790</name>
</gene>
<evidence type="ECO:0000313" key="3">
    <source>
        <dbReference type="Proteomes" id="UP000749471"/>
    </source>
</evidence>
<feature type="transmembrane region" description="Helical" evidence="1">
    <location>
        <begin position="146"/>
        <end position="163"/>
    </location>
</feature>
<feature type="transmembrane region" description="Helical" evidence="1">
    <location>
        <begin position="187"/>
        <end position="208"/>
    </location>
</feature>
<dbReference type="EMBL" id="JAHLPM010000003">
    <property type="protein sequence ID" value="MBU5437313.1"/>
    <property type="molecule type" value="Genomic_DNA"/>
</dbReference>
<keyword evidence="1" id="KW-0472">Membrane</keyword>
<sequence length="224" mass="25864">MTESKTLNPDIFKLDNDESLILYSDFLIRDVANAQIEEVIESINNGTFNIDDLKKNKKNKKKSGIAIIKIEEIEGIYTDVKHDDKVLLVSKSLDSDESVRKKLSFENLDEKNSFIEKIYGYIEKDFTHEIHKNTVLGSARIPLTRLFYTLLFGGACSWLIYYMKTAESYSFRVPIVFYFPLLIMERIGYIPIAIVTGVIALFFVGWTIKNMIVPTEKLVIERKK</sequence>
<dbReference type="Proteomes" id="UP000749471">
    <property type="component" value="Unassembled WGS sequence"/>
</dbReference>
<evidence type="ECO:0000313" key="2">
    <source>
        <dbReference type="EMBL" id="MBU5437313.1"/>
    </source>
</evidence>
<reference evidence="2 3" key="1">
    <citation type="submission" date="2021-06" db="EMBL/GenBank/DDBJ databases">
        <authorList>
            <person name="Sun Q."/>
            <person name="Li D."/>
        </authorList>
    </citation>
    <scope>NUCLEOTIDE SEQUENCE [LARGE SCALE GENOMIC DNA]</scope>
    <source>
        <strain evidence="2 3">MSJ-40</strain>
    </source>
</reference>
<dbReference type="RefSeq" id="WP_216517303.1">
    <property type="nucleotide sequence ID" value="NZ_JAHLPM010000003.1"/>
</dbReference>
<proteinExistence type="predicted"/>
<keyword evidence="1" id="KW-1133">Transmembrane helix</keyword>
<protein>
    <submittedName>
        <fullName evidence="2">Uncharacterized protein</fullName>
    </submittedName>
</protein>
<evidence type="ECO:0000256" key="1">
    <source>
        <dbReference type="SAM" id="Phobius"/>
    </source>
</evidence>
<keyword evidence="3" id="KW-1185">Reference proteome</keyword>
<keyword evidence="1" id="KW-0812">Transmembrane</keyword>
<comment type="caution">
    <text evidence="2">The sequence shown here is derived from an EMBL/GenBank/DDBJ whole genome shotgun (WGS) entry which is preliminary data.</text>
</comment>